<keyword evidence="3" id="KW-1185">Reference proteome</keyword>
<comment type="caution">
    <text evidence="2">The sequence shown here is derived from an EMBL/GenBank/DDBJ whole genome shotgun (WGS) entry which is preliminary data.</text>
</comment>
<proteinExistence type="predicted"/>
<organism evidence="2 3">
    <name type="scientific">Melghiribacillus thermohalophilus</name>
    <dbReference type="NCBI Taxonomy" id="1324956"/>
    <lineage>
        <taxon>Bacteria</taxon>
        <taxon>Bacillati</taxon>
        <taxon>Bacillota</taxon>
        <taxon>Bacilli</taxon>
        <taxon>Bacillales</taxon>
        <taxon>Bacillaceae</taxon>
        <taxon>Melghiribacillus</taxon>
    </lineage>
</organism>
<accession>A0A4R3MZ94</accession>
<feature type="transmembrane region" description="Helical" evidence="1">
    <location>
        <begin position="6"/>
        <end position="24"/>
    </location>
</feature>
<keyword evidence="1" id="KW-1133">Transmembrane helix</keyword>
<protein>
    <recommendedName>
        <fullName evidence="4">YesK-like protein</fullName>
    </recommendedName>
</protein>
<evidence type="ECO:0000313" key="3">
    <source>
        <dbReference type="Proteomes" id="UP000294650"/>
    </source>
</evidence>
<keyword evidence="1" id="KW-0472">Membrane</keyword>
<reference evidence="2 3" key="1">
    <citation type="submission" date="2019-03" db="EMBL/GenBank/DDBJ databases">
        <title>Genomic Encyclopedia of Type Strains, Phase IV (KMG-IV): sequencing the most valuable type-strain genomes for metagenomic binning, comparative biology and taxonomic classification.</title>
        <authorList>
            <person name="Goeker M."/>
        </authorList>
    </citation>
    <scope>NUCLEOTIDE SEQUENCE [LARGE SCALE GENOMIC DNA]</scope>
    <source>
        <strain evidence="2 3">DSM 25894</strain>
    </source>
</reference>
<gene>
    <name evidence="2" type="ORF">EDD68_11048</name>
</gene>
<keyword evidence="1" id="KW-0812">Transmembrane</keyword>
<dbReference type="AlphaFoldDB" id="A0A4R3MZ94"/>
<evidence type="ECO:0000313" key="2">
    <source>
        <dbReference type="EMBL" id="TCT21744.1"/>
    </source>
</evidence>
<name>A0A4R3MZ94_9BACI</name>
<sequence length="117" mass="13235">MMLLIPVWGIILGTILFLFVFILCKKAKQYHLASLITFLFSILVIAYGYIIVRGFEGFGYLLLGVGILFPGIVGTIWIPKRAKKHTNQSSFNQRDKILLFTLPVLFLGTISLMLLWG</sequence>
<dbReference type="Proteomes" id="UP000294650">
    <property type="component" value="Unassembled WGS sequence"/>
</dbReference>
<feature type="transmembrane region" description="Helical" evidence="1">
    <location>
        <begin position="31"/>
        <end position="52"/>
    </location>
</feature>
<dbReference type="RefSeq" id="WP_132371812.1">
    <property type="nucleotide sequence ID" value="NZ_SMAN01000010.1"/>
</dbReference>
<evidence type="ECO:0000256" key="1">
    <source>
        <dbReference type="SAM" id="Phobius"/>
    </source>
</evidence>
<dbReference type="EMBL" id="SMAN01000010">
    <property type="protein sequence ID" value="TCT21744.1"/>
    <property type="molecule type" value="Genomic_DNA"/>
</dbReference>
<feature type="transmembrane region" description="Helical" evidence="1">
    <location>
        <begin position="97"/>
        <end position="116"/>
    </location>
</feature>
<evidence type="ECO:0008006" key="4">
    <source>
        <dbReference type="Google" id="ProtNLM"/>
    </source>
</evidence>
<feature type="transmembrane region" description="Helical" evidence="1">
    <location>
        <begin position="58"/>
        <end position="77"/>
    </location>
</feature>
<dbReference type="OrthoDB" id="2720129at2"/>